<dbReference type="PANTHER" id="PTHR45831:SF2">
    <property type="entry name" value="LD24721P"/>
    <property type="match status" value="1"/>
</dbReference>
<sequence length="401" mass="45571">MLNYNEELERFQPCADLESAEENIYGKELEEIKKNKTELYKANQMIKKYNQALNYAKQGNDDLAMLQLKNVVAAIPNFVDAYLLMALLSIKEENYDDARQFLDTILKIEPDNELAVEYGKEFESKVVEEEPEEKESDKKEKKKEKKKQTKAQTEQPPKKKESPFKISSFQENESAGKSPMFYMVTGIVIGVIVAAVLIYPTVRASFNHKSTTQVEDYKEQILAKDTQLKASDKKVKEAQKAQKKAEDELSEYIGTSKKDGVYDSLLKALQKYSDRDYTGSADALLDIDSKKLTTKNMKSIYNDLTTKVYPNAATGLYSKGKNAYWSKDYKTAINYLKKAIKVRDTNSYAYSYLGQAYEASGDTKNAKKTYETLIKKFPGTSQARLAQTKIDAMGKKDAKSL</sequence>
<keyword evidence="6" id="KW-0812">Transmembrane</keyword>
<dbReference type="PROSITE" id="PS50005">
    <property type="entry name" value="TPR"/>
    <property type="match status" value="2"/>
</dbReference>
<evidence type="ECO:0000256" key="5">
    <source>
        <dbReference type="SAM" id="MobiDB-lite"/>
    </source>
</evidence>
<evidence type="ECO:0000256" key="1">
    <source>
        <dbReference type="ARBA" id="ARBA00022737"/>
    </source>
</evidence>
<feature type="region of interest" description="Disordered" evidence="5">
    <location>
        <begin position="125"/>
        <end position="166"/>
    </location>
</feature>
<dbReference type="InterPro" id="IPR019734">
    <property type="entry name" value="TPR_rpt"/>
</dbReference>
<dbReference type="SMART" id="SM00028">
    <property type="entry name" value="TPR"/>
    <property type="match status" value="4"/>
</dbReference>
<keyword evidence="2 3" id="KW-0802">TPR repeat</keyword>
<evidence type="ECO:0000256" key="2">
    <source>
        <dbReference type="ARBA" id="ARBA00022803"/>
    </source>
</evidence>
<proteinExistence type="predicted"/>
<evidence type="ECO:0000256" key="4">
    <source>
        <dbReference type="SAM" id="Coils"/>
    </source>
</evidence>
<gene>
    <name evidence="7" type="ORF">AAAU51_06690</name>
</gene>
<dbReference type="Gene3D" id="1.25.40.10">
    <property type="entry name" value="Tetratricopeptide repeat domain"/>
    <property type="match status" value="2"/>
</dbReference>
<dbReference type="EMBL" id="JBBNIN010000007">
    <property type="protein sequence ID" value="MEQ2710860.1"/>
    <property type="molecule type" value="Genomic_DNA"/>
</dbReference>
<feature type="repeat" description="TPR" evidence="3">
    <location>
        <begin position="79"/>
        <end position="112"/>
    </location>
</feature>
<keyword evidence="6" id="KW-0472">Membrane</keyword>
<dbReference type="InterPro" id="IPR047150">
    <property type="entry name" value="SGT"/>
</dbReference>
<evidence type="ECO:0000256" key="3">
    <source>
        <dbReference type="PROSITE-ProRule" id="PRU00339"/>
    </source>
</evidence>
<feature type="repeat" description="TPR" evidence="3">
    <location>
        <begin position="347"/>
        <end position="380"/>
    </location>
</feature>
<name>A0ABV1IUG2_9FIRM</name>
<evidence type="ECO:0000313" key="8">
    <source>
        <dbReference type="Proteomes" id="UP001482154"/>
    </source>
</evidence>
<feature type="compositionally biased region" description="Basic residues" evidence="5">
    <location>
        <begin position="140"/>
        <end position="149"/>
    </location>
</feature>
<evidence type="ECO:0000313" key="7">
    <source>
        <dbReference type="EMBL" id="MEQ2710860.1"/>
    </source>
</evidence>
<dbReference type="SUPFAM" id="SSF48452">
    <property type="entry name" value="TPR-like"/>
    <property type="match status" value="1"/>
</dbReference>
<keyword evidence="6" id="KW-1133">Transmembrane helix</keyword>
<keyword evidence="1" id="KW-0677">Repeat</keyword>
<keyword evidence="8" id="KW-1185">Reference proteome</keyword>
<keyword evidence="4" id="KW-0175">Coiled coil</keyword>
<organism evidence="7 8">
    <name type="scientific">Anaerostipes amylophilus</name>
    <dbReference type="NCBI Taxonomy" id="2981779"/>
    <lineage>
        <taxon>Bacteria</taxon>
        <taxon>Bacillati</taxon>
        <taxon>Bacillota</taxon>
        <taxon>Clostridia</taxon>
        <taxon>Lachnospirales</taxon>
        <taxon>Lachnospiraceae</taxon>
        <taxon>Anaerostipes</taxon>
    </lineage>
</organism>
<feature type="coiled-coil region" evidence="4">
    <location>
        <begin position="228"/>
        <end position="255"/>
    </location>
</feature>
<accession>A0ABV1IUG2</accession>
<evidence type="ECO:0000256" key="6">
    <source>
        <dbReference type="SAM" id="Phobius"/>
    </source>
</evidence>
<comment type="caution">
    <text evidence="7">The sequence shown here is derived from an EMBL/GenBank/DDBJ whole genome shotgun (WGS) entry which is preliminary data.</text>
</comment>
<dbReference type="PANTHER" id="PTHR45831">
    <property type="entry name" value="LD24721P"/>
    <property type="match status" value="1"/>
</dbReference>
<dbReference type="RefSeq" id="WP_022374620.1">
    <property type="nucleotide sequence ID" value="NZ_JAOQJG010000002.1"/>
</dbReference>
<reference evidence="7 8" key="1">
    <citation type="submission" date="2024-04" db="EMBL/GenBank/DDBJ databases">
        <title>Human intestinal bacterial collection.</title>
        <authorList>
            <person name="Pauvert C."/>
            <person name="Hitch T.C.A."/>
            <person name="Clavel T."/>
        </authorList>
    </citation>
    <scope>NUCLEOTIDE SEQUENCE [LARGE SCALE GENOMIC DNA]</scope>
    <source>
        <strain evidence="7 8">CLA-AA-H249</strain>
    </source>
</reference>
<feature type="transmembrane region" description="Helical" evidence="6">
    <location>
        <begin position="180"/>
        <end position="199"/>
    </location>
</feature>
<protein>
    <submittedName>
        <fullName evidence="7">Tetratricopeptide repeat protein</fullName>
    </submittedName>
</protein>
<dbReference type="InterPro" id="IPR011990">
    <property type="entry name" value="TPR-like_helical_dom_sf"/>
</dbReference>
<dbReference type="Proteomes" id="UP001482154">
    <property type="component" value="Unassembled WGS sequence"/>
</dbReference>
<dbReference type="Pfam" id="PF14559">
    <property type="entry name" value="TPR_19"/>
    <property type="match status" value="2"/>
</dbReference>